<organism evidence="1 2">
    <name type="scientific">Durusdinium trenchii</name>
    <dbReference type="NCBI Taxonomy" id="1381693"/>
    <lineage>
        <taxon>Eukaryota</taxon>
        <taxon>Sar</taxon>
        <taxon>Alveolata</taxon>
        <taxon>Dinophyceae</taxon>
        <taxon>Suessiales</taxon>
        <taxon>Symbiodiniaceae</taxon>
        <taxon>Durusdinium</taxon>
    </lineage>
</organism>
<proteinExistence type="predicted"/>
<keyword evidence="2" id="KW-1185">Reference proteome</keyword>
<gene>
    <name evidence="1" type="ORF">SCF082_LOCUS43913</name>
</gene>
<comment type="caution">
    <text evidence="1">The sequence shown here is derived from an EMBL/GenBank/DDBJ whole genome shotgun (WGS) entry which is preliminary data.</text>
</comment>
<reference evidence="1 2" key="1">
    <citation type="submission" date="2024-02" db="EMBL/GenBank/DDBJ databases">
        <authorList>
            <person name="Chen Y."/>
            <person name="Shah S."/>
            <person name="Dougan E. K."/>
            <person name="Thang M."/>
            <person name="Chan C."/>
        </authorList>
    </citation>
    <scope>NUCLEOTIDE SEQUENCE [LARGE SCALE GENOMIC DNA]</scope>
</reference>
<protein>
    <submittedName>
        <fullName evidence="1">Uncharacterized protein</fullName>
    </submittedName>
</protein>
<dbReference type="EMBL" id="CAXAMM010040460">
    <property type="protein sequence ID" value="CAK9093351.1"/>
    <property type="molecule type" value="Genomic_DNA"/>
</dbReference>
<accession>A0ABP0R1V8</accession>
<evidence type="ECO:0000313" key="1">
    <source>
        <dbReference type="EMBL" id="CAK9093351.1"/>
    </source>
</evidence>
<sequence length="72" mass="8977">RHPTAQENTNPVTRYLDRRRTERGGTWIAPWHQWHPYWMWMRDTHDPDYPEFYLPKPGHPHLHYEDQRSDLV</sequence>
<evidence type="ECO:0000313" key="2">
    <source>
        <dbReference type="Proteomes" id="UP001642464"/>
    </source>
</evidence>
<feature type="non-terminal residue" evidence="1">
    <location>
        <position position="1"/>
    </location>
</feature>
<dbReference type="Proteomes" id="UP001642464">
    <property type="component" value="Unassembled WGS sequence"/>
</dbReference>
<name>A0ABP0R1V8_9DINO</name>